<dbReference type="InterPro" id="IPR020904">
    <property type="entry name" value="Sc_DH/Rdtase_CS"/>
</dbReference>
<proteinExistence type="inferred from homology"/>
<evidence type="ECO:0000313" key="5">
    <source>
        <dbReference type="Proteomes" id="UP000193144"/>
    </source>
</evidence>
<dbReference type="PRINTS" id="PR00081">
    <property type="entry name" value="GDHRDH"/>
</dbReference>
<dbReference type="SUPFAM" id="SSF51735">
    <property type="entry name" value="NAD(P)-binding Rossmann-fold domains"/>
    <property type="match status" value="1"/>
</dbReference>
<evidence type="ECO:0000256" key="2">
    <source>
        <dbReference type="ARBA" id="ARBA00022857"/>
    </source>
</evidence>
<dbReference type="InterPro" id="IPR002347">
    <property type="entry name" value="SDR_fam"/>
</dbReference>
<dbReference type="PROSITE" id="PS00061">
    <property type="entry name" value="ADH_SHORT"/>
    <property type="match status" value="1"/>
</dbReference>
<evidence type="ECO:0000256" key="3">
    <source>
        <dbReference type="ARBA" id="ARBA00023002"/>
    </source>
</evidence>
<dbReference type="Pfam" id="PF00106">
    <property type="entry name" value="adh_short"/>
    <property type="match status" value="1"/>
</dbReference>
<evidence type="ECO:0000256" key="1">
    <source>
        <dbReference type="ARBA" id="ARBA00006484"/>
    </source>
</evidence>
<dbReference type="Pfam" id="PF13561">
    <property type="entry name" value="adh_short_C2"/>
    <property type="match status" value="1"/>
</dbReference>
<dbReference type="PANTHER" id="PTHR43008:SF4">
    <property type="entry name" value="CHAIN DEHYDROGENASE, PUTATIVE (AFU_ORTHOLOGUE AFUA_4G08710)-RELATED"/>
    <property type="match status" value="1"/>
</dbReference>
<organism evidence="4 5">
    <name type="scientific">Clohesyomyces aquaticus</name>
    <dbReference type="NCBI Taxonomy" id="1231657"/>
    <lineage>
        <taxon>Eukaryota</taxon>
        <taxon>Fungi</taxon>
        <taxon>Dikarya</taxon>
        <taxon>Ascomycota</taxon>
        <taxon>Pezizomycotina</taxon>
        <taxon>Dothideomycetes</taxon>
        <taxon>Pleosporomycetidae</taxon>
        <taxon>Pleosporales</taxon>
        <taxon>Lindgomycetaceae</taxon>
        <taxon>Clohesyomyces</taxon>
    </lineage>
</organism>
<comment type="similarity">
    <text evidence="1">Belongs to the short-chain dehydrogenases/reductases (SDR) family.</text>
</comment>
<keyword evidence="5" id="KW-1185">Reference proteome</keyword>
<keyword evidence="2" id="KW-0521">NADP</keyword>
<dbReference type="GO" id="GO:0050664">
    <property type="term" value="F:oxidoreductase activity, acting on NAD(P)H, oxygen as acceptor"/>
    <property type="evidence" value="ECO:0007669"/>
    <property type="project" value="TreeGrafter"/>
</dbReference>
<dbReference type="OrthoDB" id="1669814at2759"/>
<gene>
    <name evidence="4" type="ORF">BCR34DRAFT_519319</name>
</gene>
<dbReference type="PANTHER" id="PTHR43008">
    <property type="entry name" value="BENZIL REDUCTASE"/>
    <property type="match status" value="1"/>
</dbReference>
<name>A0A1Y1Z6S0_9PLEO</name>
<evidence type="ECO:0008006" key="6">
    <source>
        <dbReference type="Google" id="ProtNLM"/>
    </source>
</evidence>
<protein>
    <recommendedName>
        <fullName evidence="6">NAD(P)-binding protein</fullName>
    </recommendedName>
</protein>
<dbReference type="STRING" id="1231657.A0A1Y1Z6S0"/>
<keyword evidence="3" id="KW-0560">Oxidoreductase</keyword>
<reference evidence="4 5" key="1">
    <citation type="submission" date="2016-07" db="EMBL/GenBank/DDBJ databases">
        <title>Pervasive Adenine N6-methylation of Active Genes in Fungi.</title>
        <authorList>
            <consortium name="DOE Joint Genome Institute"/>
            <person name="Mondo S.J."/>
            <person name="Dannebaum R.O."/>
            <person name="Kuo R.C."/>
            <person name="Labutti K."/>
            <person name="Haridas S."/>
            <person name="Kuo A."/>
            <person name="Salamov A."/>
            <person name="Ahrendt S.R."/>
            <person name="Lipzen A."/>
            <person name="Sullivan W."/>
            <person name="Andreopoulos W.B."/>
            <person name="Clum A."/>
            <person name="Lindquist E."/>
            <person name="Daum C."/>
            <person name="Ramamoorthy G.K."/>
            <person name="Gryganskyi A."/>
            <person name="Culley D."/>
            <person name="Magnuson J.K."/>
            <person name="James T.Y."/>
            <person name="O'Malley M.A."/>
            <person name="Stajich J.E."/>
            <person name="Spatafora J.W."/>
            <person name="Visel A."/>
            <person name="Grigoriev I.V."/>
        </authorList>
    </citation>
    <scope>NUCLEOTIDE SEQUENCE [LARGE SCALE GENOMIC DNA]</scope>
    <source>
        <strain evidence="4 5">CBS 115471</strain>
    </source>
</reference>
<accession>A0A1Y1Z6S0</accession>
<dbReference type="EMBL" id="MCFA01000122">
    <property type="protein sequence ID" value="ORY05824.1"/>
    <property type="molecule type" value="Genomic_DNA"/>
</dbReference>
<dbReference type="GO" id="GO:0016616">
    <property type="term" value="F:oxidoreductase activity, acting on the CH-OH group of donors, NAD or NADP as acceptor"/>
    <property type="evidence" value="ECO:0007669"/>
    <property type="project" value="UniProtKB-ARBA"/>
</dbReference>
<dbReference type="InterPro" id="IPR036291">
    <property type="entry name" value="NAD(P)-bd_dom_sf"/>
</dbReference>
<evidence type="ECO:0000313" key="4">
    <source>
        <dbReference type="EMBL" id="ORY05824.1"/>
    </source>
</evidence>
<sequence length="295" mass="31628">MTHPAPVHLQTRELFRLDERTILISGGAGAVATSVGESILESGGDAVFIDMVPAPKPETWKSIQAIAAANGTRASYYQLDVQDASNVDPVFDKIRPTLRFPLRGLVACAGISGESDACDYPVDAFRKILDVNITGTFLITQAVAKEMHRAKVTGSIVIVASMSGWNSNKGINTSAYNASKSALHQLARSLAAEWGHPQNTFLGSTPSELNPNPSNEPRAIYPPIRVNTLSPGHIDTPISEAARVRGLTSEWSKQNMLGRISQAAEFRAPVLFLLSDGSSYMTGADLRVDGGHCAW</sequence>
<dbReference type="AlphaFoldDB" id="A0A1Y1Z6S0"/>
<comment type="caution">
    <text evidence="4">The sequence shown here is derived from an EMBL/GenBank/DDBJ whole genome shotgun (WGS) entry which is preliminary data.</text>
</comment>
<dbReference type="Proteomes" id="UP000193144">
    <property type="component" value="Unassembled WGS sequence"/>
</dbReference>
<dbReference type="Gene3D" id="3.40.50.720">
    <property type="entry name" value="NAD(P)-binding Rossmann-like Domain"/>
    <property type="match status" value="1"/>
</dbReference>